<proteinExistence type="predicted"/>
<evidence type="ECO:0000313" key="3">
    <source>
        <dbReference type="Proteomes" id="UP000683925"/>
    </source>
</evidence>
<evidence type="ECO:0000313" key="2">
    <source>
        <dbReference type="EMBL" id="CAD8187137.1"/>
    </source>
</evidence>
<gene>
    <name evidence="2" type="ORF">POCTA_138.1.T0890128</name>
</gene>
<evidence type="ECO:0000256" key="1">
    <source>
        <dbReference type="SAM" id="Coils"/>
    </source>
</evidence>
<name>A0A8S1WEJ9_PAROT</name>
<feature type="coiled-coil region" evidence="1">
    <location>
        <begin position="5"/>
        <end position="46"/>
    </location>
</feature>
<dbReference type="Proteomes" id="UP000683925">
    <property type="component" value="Unassembled WGS sequence"/>
</dbReference>
<accession>A0A8S1WEJ9</accession>
<dbReference type="OrthoDB" id="289954at2759"/>
<dbReference type="EMBL" id="CAJJDP010000088">
    <property type="protein sequence ID" value="CAD8187137.1"/>
    <property type="molecule type" value="Genomic_DNA"/>
</dbReference>
<keyword evidence="3" id="KW-1185">Reference proteome</keyword>
<sequence length="103" mass="12798">MQLQTRNENSLIEELQTEKKQSEETKQILKMKVQDFHQKMQKERNEKLFQKNRQIVMLPPILQDDQNYPYQFNEDDFEDEETYHINNFDEIEKELETFYLHKI</sequence>
<organism evidence="2 3">
    <name type="scientific">Paramecium octaurelia</name>
    <dbReference type="NCBI Taxonomy" id="43137"/>
    <lineage>
        <taxon>Eukaryota</taxon>
        <taxon>Sar</taxon>
        <taxon>Alveolata</taxon>
        <taxon>Ciliophora</taxon>
        <taxon>Intramacronucleata</taxon>
        <taxon>Oligohymenophorea</taxon>
        <taxon>Peniculida</taxon>
        <taxon>Parameciidae</taxon>
        <taxon>Paramecium</taxon>
    </lineage>
</organism>
<keyword evidence="1" id="KW-0175">Coiled coil</keyword>
<protein>
    <submittedName>
        <fullName evidence="2">Uncharacterized protein</fullName>
    </submittedName>
</protein>
<comment type="caution">
    <text evidence="2">The sequence shown here is derived from an EMBL/GenBank/DDBJ whole genome shotgun (WGS) entry which is preliminary data.</text>
</comment>
<dbReference type="OMA" id="ETYHINN"/>
<dbReference type="AlphaFoldDB" id="A0A8S1WEJ9"/>
<reference evidence="2" key="1">
    <citation type="submission" date="2021-01" db="EMBL/GenBank/DDBJ databases">
        <authorList>
            <consortium name="Genoscope - CEA"/>
            <person name="William W."/>
        </authorList>
    </citation>
    <scope>NUCLEOTIDE SEQUENCE</scope>
</reference>